<name>A0AB33XX43_LACRH</name>
<dbReference type="CDD" id="cd06418">
    <property type="entry name" value="GH25_BacA-like"/>
    <property type="match status" value="1"/>
</dbReference>
<organism evidence="4 5">
    <name type="scientific">Lacticaseibacillus rhamnosus LRHMDP3</name>
    <dbReference type="NCBI Taxonomy" id="1203259"/>
    <lineage>
        <taxon>Bacteria</taxon>
        <taxon>Bacillati</taxon>
        <taxon>Bacillota</taxon>
        <taxon>Bacilli</taxon>
        <taxon>Lactobacillales</taxon>
        <taxon>Lactobacillaceae</taxon>
        <taxon>Lacticaseibacillus</taxon>
    </lineage>
</organism>
<dbReference type="InterPro" id="IPR036365">
    <property type="entry name" value="PGBD-like_sf"/>
</dbReference>
<gene>
    <name evidence="4" type="ORF">LRHMDP3_703</name>
</gene>
<proteinExistence type="predicted"/>
<dbReference type="InterPro" id="IPR036366">
    <property type="entry name" value="PGBDSf"/>
</dbReference>
<feature type="domain" description="Rv2525c-like glycoside hydrolase-like" evidence="3">
    <location>
        <begin position="313"/>
        <end position="498"/>
    </location>
</feature>
<keyword evidence="1" id="KW-1133">Transmembrane helix</keyword>
<dbReference type="SUPFAM" id="SSF51445">
    <property type="entry name" value="(Trans)glycosidases"/>
    <property type="match status" value="1"/>
</dbReference>
<evidence type="ECO:0000313" key="4">
    <source>
        <dbReference type="EMBL" id="EKS52332.1"/>
    </source>
</evidence>
<dbReference type="Proteomes" id="UP000009352">
    <property type="component" value="Unassembled WGS sequence"/>
</dbReference>
<dbReference type="InterPro" id="IPR015020">
    <property type="entry name" value="Rv2525c-like_Glyco_Hydro-like"/>
</dbReference>
<dbReference type="SUPFAM" id="SSF47090">
    <property type="entry name" value="PGBD-like"/>
    <property type="match status" value="2"/>
</dbReference>
<comment type="caution">
    <text evidence="4">The sequence shown here is derived from an EMBL/GenBank/DDBJ whole genome shotgun (WGS) entry which is preliminary data.</text>
</comment>
<protein>
    <recommendedName>
        <fullName evidence="6">Peptidoglycan binding domain protein</fullName>
    </recommendedName>
</protein>
<reference evidence="4 5" key="1">
    <citation type="journal article" date="2013" name="Genome Announc.">
        <title>Draft Genome Sequence of Staphylococcus simulans UMC-CNS-990, Isolated from a Case of Chronic Bovine Mastitis.</title>
        <authorList>
            <person name="Calcutt M.J."/>
            <person name="Foecking M.F."/>
            <person name="Hsieh H.Y."/>
            <person name="Perry J."/>
            <person name="Stewart G.C."/>
            <person name="Middleton J.R."/>
        </authorList>
    </citation>
    <scope>NUCLEOTIDE SEQUENCE [LARGE SCALE GENOMIC DNA]</scope>
    <source>
        <strain evidence="4 5">LRHMDP3</strain>
    </source>
</reference>
<dbReference type="InterPro" id="IPR017853">
    <property type="entry name" value="GH"/>
</dbReference>
<sequence>MLPKYLYEGVFKMADEAVLAVQKWLNKTYGSVTGFVPAPENGQTGWATIYSLRMGLQHEIGIGAIGEGFGNATKAALAPIVGQLKPGYKGNIAQLIQGAFWCKGISPVDFNNEFTNNTLNAVKELQQDAGVMADGTITVAFMAALFDMAAFVLVSNGDTRVREMQQSLNRKFSGELQELMPCDGIYQRATNTALIYALQRAVGMSSTQANGNYGPGTIAATPTVTEGANSDVVQVIQYGLYVNGFYTGAFDGYFSSDVASAVVAFRKFMNLSPFSSTADLTVIKGLLTSNGNTERESDTCDTSTQLNATQVSTLKKFGFSIVGRYLTGTVGVGAEKRRKDLTVTEAKLITDAGLSIFPIYEDGGYEIEYFTDTQGYTDASIAVNAARRLGFPDGTVIYFAVDVDIQEGDIKNTVEPYLNAVFSGLSGTGYLPGVYGTRNVCLHAQKAGFDFSYVADMSYGWSGNLGFKMPKSWAFDQFVEYTVGSGANAFSIDQSASSKKDTGVTKFDAPAGTVTIKETESIFATVFKAMSFELNKEFPLVKFPGMEISYELADSFHYPDGGKVIKIKNFKPDSVNLSKWLSSMFQVNSGVSDLVADKAGQIGIISKISDGDMTFSTKVTPSGVAASVTFNVLSVNGKQLDGQFSITFSLKLSINDFKLPDFNLDPVWETIKDNGPLIAVFAILLLLAGAAVVLPEAAATSVAAAAVALIAVIPEFLKRLTTGS</sequence>
<evidence type="ECO:0008006" key="6">
    <source>
        <dbReference type="Google" id="ProtNLM"/>
    </source>
</evidence>
<keyword evidence="1" id="KW-0812">Transmembrane</keyword>
<feature type="domain" description="Peptidoglycan binding-like" evidence="2">
    <location>
        <begin position="231"/>
        <end position="272"/>
    </location>
</feature>
<dbReference type="InterPro" id="IPR002477">
    <property type="entry name" value="Peptidoglycan-bd-like"/>
</dbReference>
<keyword evidence="1" id="KW-0472">Membrane</keyword>
<dbReference type="AlphaFoldDB" id="A0AB33XX43"/>
<dbReference type="Gene3D" id="1.10.101.10">
    <property type="entry name" value="PGBD-like superfamily/PGBD"/>
    <property type="match status" value="2"/>
</dbReference>
<dbReference type="EMBL" id="AMQX01000003">
    <property type="protein sequence ID" value="EKS52332.1"/>
    <property type="molecule type" value="Genomic_DNA"/>
</dbReference>
<evidence type="ECO:0000256" key="1">
    <source>
        <dbReference type="SAM" id="Phobius"/>
    </source>
</evidence>
<feature type="transmembrane region" description="Helical" evidence="1">
    <location>
        <begin position="700"/>
        <end position="717"/>
    </location>
</feature>
<evidence type="ECO:0000313" key="5">
    <source>
        <dbReference type="Proteomes" id="UP000009352"/>
    </source>
</evidence>
<dbReference type="Pfam" id="PF01471">
    <property type="entry name" value="PG_binding_1"/>
    <property type="match status" value="1"/>
</dbReference>
<evidence type="ECO:0000259" key="2">
    <source>
        <dbReference type="Pfam" id="PF01471"/>
    </source>
</evidence>
<dbReference type="Pfam" id="PF08924">
    <property type="entry name" value="Rv2525c_GlyHyd-like"/>
    <property type="match status" value="1"/>
</dbReference>
<accession>A0AB33XX43</accession>
<evidence type="ECO:0000259" key="3">
    <source>
        <dbReference type="Pfam" id="PF08924"/>
    </source>
</evidence>
<dbReference type="Gene3D" id="3.20.20.80">
    <property type="entry name" value="Glycosidases"/>
    <property type="match status" value="1"/>
</dbReference>